<name>A0A0A9VT59_LYGHE</name>
<evidence type="ECO:0000313" key="3">
    <source>
        <dbReference type="EMBL" id="JAG48690.1"/>
    </source>
</evidence>
<accession>A0A0A9VT59</accession>
<protein>
    <submittedName>
        <fullName evidence="2">Poly [ADP-ribose] polymerase 16</fullName>
    </submittedName>
</protein>
<dbReference type="InterPro" id="IPR041400">
    <property type="entry name" value="PARP16_N"/>
</dbReference>
<evidence type="ECO:0000259" key="1">
    <source>
        <dbReference type="Pfam" id="PF18084"/>
    </source>
</evidence>
<dbReference type="EMBL" id="GBRD01017137">
    <property type="protein sequence ID" value="JAG48690.1"/>
    <property type="molecule type" value="Transcribed_RNA"/>
</dbReference>
<reference evidence="2" key="1">
    <citation type="journal article" date="2014" name="PLoS ONE">
        <title>Transcriptome-Based Identification of ABC Transporters in the Western Tarnished Plant Bug Lygus hesperus.</title>
        <authorList>
            <person name="Hull J.J."/>
            <person name="Chaney K."/>
            <person name="Geib S.M."/>
            <person name="Fabrick J.A."/>
            <person name="Brent C.S."/>
            <person name="Walsh D."/>
            <person name="Lavine L.C."/>
        </authorList>
    </citation>
    <scope>NUCLEOTIDE SEQUENCE</scope>
</reference>
<gene>
    <name evidence="2" type="primary">Parp16_1</name>
    <name evidence="2" type="ORF">CM83_12582</name>
</gene>
<proteinExistence type="predicted"/>
<sequence length="238" mass="26491">MFVRILGRDTNRINRQAQEQEREQIIKSIRNDLKAMDLKISLYVAACGALPLNDIHPSPPAISSESNRIENASLLSVNDSIPPPESLLAMLKPREGQVLSARTYSVLKWLALGLKEPKISYVEPGTSQSILTLPSPDSQMSIEPEPEAIFSLKPHTLSTLGQEWSSRTCYEDTIFAFLPCKVEYLHCLIYRGLISNALDGDGSLLLYTDLKHCVNIASSEWTWGKSLLGVNIKVDCYS</sequence>
<dbReference type="EMBL" id="GBHO01044695">
    <property type="protein sequence ID" value="JAF98908.1"/>
    <property type="molecule type" value="Transcribed_RNA"/>
</dbReference>
<dbReference type="Pfam" id="PF18084">
    <property type="entry name" value="ARTD15_N"/>
    <property type="match status" value="1"/>
</dbReference>
<reference evidence="2" key="2">
    <citation type="submission" date="2014-07" db="EMBL/GenBank/DDBJ databases">
        <authorList>
            <person name="Hull J."/>
        </authorList>
    </citation>
    <scope>NUCLEOTIDE SEQUENCE</scope>
</reference>
<reference evidence="3" key="3">
    <citation type="submission" date="2014-09" db="EMBL/GenBank/DDBJ databases">
        <authorList>
            <person name="Magalhaes I.L.F."/>
            <person name="Oliveira U."/>
            <person name="Santos F.R."/>
            <person name="Vidigal T.H.D.A."/>
            <person name="Brescovit A.D."/>
            <person name="Santos A.J."/>
        </authorList>
    </citation>
    <scope>NUCLEOTIDE SEQUENCE</scope>
</reference>
<evidence type="ECO:0000313" key="2">
    <source>
        <dbReference type="EMBL" id="JAF98908.1"/>
    </source>
</evidence>
<organism evidence="2">
    <name type="scientific">Lygus hesperus</name>
    <name type="common">Western plant bug</name>
    <dbReference type="NCBI Taxonomy" id="30085"/>
    <lineage>
        <taxon>Eukaryota</taxon>
        <taxon>Metazoa</taxon>
        <taxon>Ecdysozoa</taxon>
        <taxon>Arthropoda</taxon>
        <taxon>Hexapoda</taxon>
        <taxon>Insecta</taxon>
        <taxon>Pterygota</taxon>
        <taxon>Neoptera</taxon>
        <taxon>Paraneoptera</taxon>
        <taxon>Hemiptera</taxon>
        <taxon>Heteroptera</taxon>
        <taxon>Panheteroptera</taxon>
        <taxon>Cimicomorpha</taxon>
        <taxon>Miridae</taxon>
        <taxon>Mirini</taxon>
        <taxon>Lygus</taxon>
    </lineage>
</organism>
<dbReference type="AlphaFoldDB" id="A0A0A9VT59"/>
<feature type="domain" description="PARP16 N-terminal" evidence="1">
    <location>
        <begin position="28"/>
        <end position="110"/>
    </location>
</feature>